<accession>A0ABM0MDM1</accession>
<gene>
    <name evidence="7" type="primary">LOC102809175</name>
</gene>
<protein>
    <recommendedName>
        <fullName evidence="4">2-phosphoxylose phosphatase 1</fullName>
    </recommendedName>
    <alternativeName>
        <fullName evidence="5">Acid phosphatase-like protein 2</fullName>
    </alternativeName>
</protein>
<dbReference type="Proteomes" id="UP000694865">
    <property type="component" value="Unplaced"/>
</dbReference>
<evidence type="ECO:0000313" key="6">
    <source>
        <dbReference type="Proteomes" id="UP000694865"/>
    </source>
</evidence>
<dbReference type="PANTHER" id="PTHR11567">
    <property type="entry name" value="ACID PHOSPHATASE-RELATED"/>
    <property type="match status" value="1"/>
</dbReference>
<comment type="similarity">
    <text evidence="1">Belongs to the histidine acid phosphatase family.</text>
</comment>
<name>A0ABM0MDM1_SACKO</name>
<dbReference type="RefSeq" id="XP_006818112.1">
    <property type="nucleotide sequence ID" value="XM_006818049.1"/>
</dbReference>
<keyword evidence="2" id="KW-0378">Hydrolase</keyword>
<evidence type="ECO:0000313" key="7">
    <source>
        <dbReference type="RefSeq" id="XP_006818112.1"/>
    </source>
</evidence>
<dbReference type="InterPro" id="IPR029033">
    <property type="entry name" value="His_PPase_superfam"/>
</dbReference>
<sequence length="467" mass="53643">MTAIFRKDSTSGKYQEISENKAEILYSNDGKQIAYAGNQISNREIYERVEKYCNPVASIGSGTEGEGSARHRLINVAVVIRHGDRTPIGYFLDKHTKWGCEFDQKVMTEYPIAAKYVKYMRSHKDQFYKFLGVKQFTPIPDARNCAESTLTPLGALQHLLLGNHLQERYFKNTNLFPAHKWSGDELLVESTPYARTVQSSVAFLYGFLPDFDFTRFQMKLSTTQWLNFCDKNCKCDAMKMYMVENDEDLQKLRMKNINLTSVLSEMADILEIQPDKFVYPTKVQDSLTGLICHKKKLPCGAKNCVNIPHHFGTIINHTYMVAEVTNKGFNTARQKYVGLHMQPLLEKILKVMETQIINKKSVKFSLFSAHDVTISPMVDVLDLPEHVWPPYASRLIFELWENTKTAEHFISIIYNGKNLTQHARFCRSVTNDGLCPLQNFADFVKFGNLMRYNNSTSYQQACAKIMK</sequence>
<dbReference type="InterPro" id="IPR000560">
    <property type="entry name" value="His_Pase_clade-2"/>
</dbReference>
<dbReference type="InterPro" id="IPR033379">
    <property type="entry name" value="Acid_Pase_AS"/>
</dbReference>
<dbReference type="PROSITE" id="PS00616">
    <property type="entry name" value="HIS_ACID_PHOSPHAT_1"/>
    <property type="match status" value="1"/>
</dbReference>
<dbReference type="Gene3D" id="3.40.50.1240">
    <property type="entry name" value="Phosphoglycerate mutase-like"/>
    <property type="match status" value="1"/>
</dbReference>
<dbReference type="Pfam" id="PF00328">
    <property type="entry name" value="His_Phos_2"/>
    <property type="match status" value="1"/>
</dbReference>
<proteinExistence type="inferred from homology"/>
<evidence type="ECO:0000256" key="5">
    <source>
        <dbReference type="ARBA" id="ARBA00041499"/>
    </source>
</evidence>
<keyword evidence="6" id="KW-1185">Reference proteome</keyword>
<evidence type="ECO:0000256" key="2">
    <source>
        <dbReference type="ARBA" id="ARBA00022801"/>
    </source>
</evidence>
<evidence type="ECO:0000256" key="4">
    <source>
        <dbReference type="ARBA" id="ARBA00040357"/>
    </source>
</evidence>
<organism evidence="6 7">
    <name type="scientific">Saccoglossus kowalevskii</name>
    <name type="common">Acorn worm</name>
    <dbReference type="NCBI Taxonomy" id="10224"/>
    <lineage>
        <taxon>Eukaryota</taxon>
        <taxon>Metazoa</taxon>
        <taxon>Hemichordata</taxon>
        <taxon>Enteropneusta</taxon>
        <taxon>Harrimaniidae</taxon>
        <taxon>Saccoglossus</taxon>
    </lineage>
</organism>
<evidence type="ECO:0000256" key="1">
    <source>
        <dbReference type="ARBA" id="ARBA00005375"/>
    </source>
</evidence>
<comment type="catalytic activity">
    <reaction evidence="3">
        <text>3-O-[beta-D-GlcA-(1-&gt;3)-beta-D-Gal-(1-&gt;3)-beta-D-Gal-(1-&gt;4)-beta-D-2-O-P-Xyl]-L-seryl-[protein] + H2O = 3-O-(beta-D-GlcA-(1-&gt;3)-beta-D-Gal-(1-&gt;3)-beta-D-Gal-(1-&gt;4)-beta-D-Xyl)-L-seryl-[protein] + phosphate</text>
        <dbReference type="Rhea" id="RHEA:56512"/>
        <dbReference type="Rhea" id="RHEA-COMP:12573"/>
        <dbReference type="Rhea" id="RHEA-COMP:14559"/>
        <dbReference type="ChEBI" id="CHEBI:15377"/>
        <dbReference type="ChEBI" id="CHEBI:43474"/>
        <dbReference type="ChEBI" id="CHEBI:132093"/>
        <dbReference type="ChEBI" id="CHEBI:140495"/>
    </reaction>
</comment>
<reference evidence="7" key="1">
    <citation type="submission" date="2025-08" db="UniProtKB">
        <authorList>
            <consortium name="RefSeq"/>
        </authorList>
    </citation>
    <scope>IDENTIFICATION</scope>
    <source>
        <tissue evidence="7">Testes</tissue>
    </source>
</reference>
<dbReference type="SUPFAM" id="SSF53254">
    <property type="entry name" value="Phosphoglycerate mutase-like"/>
    <property type="match status" value="1"/>
</dbReference>
<evidence type="ECO:0000256" key="3">
    <source>
        <dbReference type="ARBA" id="ARBA00036311"/>
    </source>
</evidence>
<dbReference type="InterPro" id="IPR050645">
    <property type="entry name" value="Histidine_acid_phosphatase"/>
</dbReference>
<dbReference type="GeneID" id="102809175"/>
<dbReference type="PANTHER" id="PTHR11567:SF110">
    <property type="entry name" value="2-PHOSPHOXYLOSE PHOSPHATASE 1"/>
    <property type="match status" value="1"/>
</dbReference>
<dbReference type="CDD" id="cd07061">
    <property type="entry name" value="HP_HAP_like"/>
    <property type="match status" value="1"/>
</dbReference>